<dbReference type="PANTHER" id="PTHR12935:SF0">
    <property type="entry name" value="GAMMA-GLUTAMYLCYCLOTRANSFERASE"/>
    <property type="match status" value="1"/>
</dbReference>
<keyword evidence="5" id="KW-1185">Reference proteome</keyword>
<reference evidence="4" key="2">
    <citation type="journal article" date="2016" name="Genome Announc.">
        <title>Draft Genome Sequences of Two Novel Amoeba-Resistant Intranuclear Bacteria, 'Candidatus Berkiella cookevillensis' and 'Candidatus Berkiella aquae'.</title>
        <authorList>
            <person name="Mehari Y.T."/>
            <person name="Arivett B.A."/>
            <person name="Farone A.L."/>
            <person name="Gunderson J.H."/>
            <person name="Farone M.B."/>
        </authorList>
    </citation>
    <scope>NUCLEOTIDE SEQUENCE</scope>
    <source>
        <strain evidence="4">HT99</strain>
    </source>
</reference>
<dbReference type="RefSeq" id="WP_075065338.1">
    <property type="nucleotide sequence ID" value="NZ_LKAJ02000001.1"/>
</dbReference>
<dbReference type="InterPro" id="IPR036568">
    <property type="entry name" value="GGCT-like_sf"/>
</dbReference>
<dbReference type="InterPro" id="IPR017939">
    <property type="entry name" value="G-Glutamylcylcotransferase"/>
</dbReference>
<dbReference type="InterPro" id="IPR013024">
    <property type="entry name" value="GGCT-like"/>
</dbReference>
<evidence type="ECO:0000256" key="2">
    <source>
        <dbReference type="PIRSR" id="PIRSR617939-2"/>
    </source>
</evidence>
<organism evidence="3">
    <name type="scientific">Candidatus Berkiella aquae</name>
    <dbReference type="NCBI Taxonomy" id="295108"/>
    <lineage>
        <taxon>Bacteria</taxon>
        <taxon>Pseudomonadati</taxon>
        <taxon>Pseudomonadota</taxon>
        <taxon>Gammaproteobacteria</taxon>
        <taxon>Candidatus Berkiellales</taxon>
        <taxon>Candidatus Berkiellaceae</taxon>
        <taxon>Candidatus Berkiella</taxon>
    </lineage>
</organism>
<dbReference type="EMBL" id="LKAJ02000001">
    <property type="protein sequence ID" value="MCS5712519.1"/>
    <property type="molecule type" value="Genomic_DNA"/>
</dbReference>
<comment type="caution">
    <text evidence="3">The sequence shown here is derived from an EMBL/GenBank/DDBJ whole genome shotgun (WGS) entry which is preliminary data.</text>
</comment>
<dbReference type="SUPFAM" id="SSF110857">
    <property type="entry name" value="Gamma-glutamyl cyclotransferase-like"/>
    <property type="match status" value="1"/>
</dbReference>
<evidence type="ECO:0000313" key="3">
    <source>
        <dbReference type="EMBL" id="KRG22280.1"/>
    </source>
</evidence>
<dbReference type="OrthoDB" id="5401862at2"/>
<dbReference type="Gene3D" id="3.10.490.10">
    <property type="entry name" value="Gamma-glutamyl cyclotransferase-like"/>
    <property type="match status" value="1"/>
</dbReference>
<keyword evidence="1" id="KW-0456">Lyase</keyword>
<evidence type="ECO:0000256" key="1">
    <source>
        <dbReference type="ARBA" id="ARBA00023239"/>
    </source>
</evidence>
<protein>
    <submittedName>
        <fullName evidence="4">Gamma-glutamylcyclotransferase</fullName>
    </submittedName>
</protein>
<dbReference type="PANTHER" id="PTHR12935">
    <property type="entry name" value="GAMMA-GLUTAMYLCYCLOTRANSFERASE"/>
    <property type="match status" value="1"/>
</dbReference>
<accession>A0A0Q9Z169</accession>
<name>A0A0Q9Z169_9GAMM</name>
<dbReference type="GO" id="GO:0003839">
    <property type="term" value="F:gamma-glutamylcyclotransferase activity"/>
    <property type="evidence" value="ECO:0007669"/>
    <property type="project" value="InterPro"/>
</dbReference>
<sequence>MKYFAYGEMMFSAKLHHIVPEATCLGIAKVMGYKLFFHNRGHDDASGKCNIVPVKDPNCEVYGVIYEIDNRHRYLLDKDQSLGCGNQEITLKVWPVQSPDNHELTSYENGIFAFTYIAHKDNIFEDLVPYNWYKEMILSGAKEHHLPSEYIHHLEQYAETYDPNVQRANRQKRYLESIIL</sequence>
<dbReference type="EMBL" id="LKAJ01000002">
    <property type="protein sequence ID" value="KRG22280.1"/>
    <property type="molecule type" value="Genomic_DNA"/>
</dbReference>
<proteinExistence type="predicted"/>
<dbReference type="CDD" id="cd06661">
    <property type="entry name" value="GGCT_like"/>
    <property type="match status" value="1"/>
</dbReference>
<dbReference type="AlphaFoldDB" id="A0A0Q9Z169"/>
<dbReference type="Pfam" id="PF13772">
    <property type="entry name" value="AIG2_2"/>
    <property type="match status" value="1"/>
</dbReference>
<dbReference type="Proteomes" id="UP000051497">
    <property type="component" value="Unassembled WGS sequence"/>
</dbReference>
<evidence type="ECO:0000313" key="5">
    <source>
        <dbReference type="Proteomes" id="UP000051497"/>
    </source>
</evidence>
<evidence type="ECO:0000313" key="4">
    <source>
        <dbReference type="EMBL" id="MCS5712519.1"/>
    </source>
</evidence>
<feature type="binding site" evidence="2">
    <location>
        <position position="133"/>
    </location>
    <ligand>
        <name>substrate</name>
    </ligand>
</feature>
<dbReference type="STRING" id="295108.HT99x_00699"/>
<reference evidence="4" key="3">
    <citation type="submission" date="2021-06" db="EMBL/GenBank/DDBJ databases">
        <title>Genomic Description and Analysis of Intracellular Bacteria, Candidatus Berkiella cookevillensis and Candidatus Berkiella aquae.</title>
        <authorList>
            <person name="Kidane D.T."/>
            <person name="Mehari Y.T."/>
            <person name="Rice F.C."/>
            <person name="Arivett B.A."/>
            <person name="Farone A.L."/>
            <person name="Berk S.G."/>
            <person name="Farone M.B."/>
        </authorList>
    </citation>
    <scope>NUCLEOTIDE SEQUENCE</scope>
    <source>
        <strain evidence="4">HT99</strain>
    </source>
</reference>
<gene>
    <name evidence="3" type="ORF">HT99x_00699</name>
    <name evidence="4" type="ORF">HT99x_013850</name>
</gene>
<reference evidence="3" key="1">
    <citation type="submission" date="2015-09" db="EMBL/GenBank/DDBJ databases">
        <title>Draft Genome Sequences of Two Novel Amoeba-resistant Intranuclear Bacteria, Candidatus Berkiella cookevillensis and Candidatus Berkiella aquae.</title>
        <authorList>
            <person name="Mehari Y.T."/>
            <person name="Arivett B.A."/>
            <person name="Farone A.L."/>
            <person name="Gunderson J.H."/>
            <person name="Farone M.B."/>
        </authorList>
    </citation>
    <scope>NUCLEOTIDE SEQUENCE [LARGE SCALE GENOMIC DNA]</scope>
    <source>
        <strain evidence="3">HT99</strain>
    </source>
</reference>